<comment type="caution">
    <text evidence="2">The sequence shown here is derived from an EMBL/GenBank/DDBJ whole genome shotgun (WGS) entry which is preliminary data.</text>
</comment>
<proteinExistence type="predicted"/>
<feature type="region of interest" description="Disordered" evidence="1">
    <location>
        <begin position="86"/>
        <end position="106"/>
    </location>
</feature>
<accession>A0ABS8Y5C2</accession>
<evidence type="ECO:0000256" key="1">
    <source>
        <dbReference type="SAM" id="MobiDB-lite"/>
    </source>
</evidence>
<keyword evidence="3" id="KW-1185">Reference proteome</keyword>
<dbReference type="EMBL" id="JACEIK010035380">
    <property type="protein sequence ID" value="MCE5166888.1"/>
    <property type="molecule type" value="Genomic_DNA"/>
</dbReference>
<dbReference type="Proteomes" id="UP000823775">
    <property type="component" value="Unassembled WGS sequence"/>
</dbReference>
<gene>
    <name evidence="2" type="ORF">HAX54_028747</name>
</gene>
<protein>
    <submittedName>
        <fullName evidence="2">Uncharacterized protein</fullName>
    </submittedName>
</protein>
<evidence type="ECO:0000313" key="3">
    <source>
        <dbReference type="Proteomes" id="UP000823775"/>
    </source>
</evidence>
<name>A0ABS8Y5C2_DATST</name>
<evidence type="ECO:0000313" key="2">
    <source>
        <dbReference type="EMBL" id="MCE5166888.1"/>
    </source>
</evidence>
<organism evidence="2 3">
    <name type="scientific">Datura stramonium</name>
    <name type="common">Jimsonweed</name>
    <name type="synonym">Common thornapple</name>
    <dbReference type="NCBI Taxonomy" id="4076"/>
    <lineage>
        <taxon>Eukaryota</taxon>
        <taxon>Viridiplantae</taxon>
        <taxon>Streptophyta</taxon>
        <taxon>Embryophyta</taxon>
        <taxon>Tracheophyta</taxon>
        <taxon>Spermatophyta</taxon>
        <taxon>Magnoliopsida</taxon>
        <taxon>eudicotyledons</taxon>
        <taxon>Gunneridae</taxon>
        <taxon>Pentapetalae</taxon>
        <taxon>asterids</taxon>
        <taxon>lamiids</taxon>
        <taxon>Solanales</taxon>
        <taxon>Solanaceae</taxon>
        <taxon>Solanoideae</taxon>
        <taxon>Datureae</taxon>
        <taxon>Datura</taxon>
    </lineage>
</organism>
<sequence length="106" mass="11278">SSQGSGPSHSSSIMTHSQAKARGLVNRDYITAHSRAKTWGPFTSVIAPYSSQGSGSRYSSCIMTHSRPEARGPAIRGYIMTCSRAKPWGPVTQPDSSDTDTAIAAY</sequence>
<reference evidence="2 3" key="1">
    <citation type="journal article" date="2021" name="BMC Genomics">
        <title>Datura genome reveals duplications of psychoactive alkaloid biosynthetic genes and high mutation rate following tissue culture.</title>
        <authorList>
            <person name="Rajewski A."/>
            <person name="Carter-House D."/>
            <person name="Stajich J."/>
            <person name="Litt A."/>
        </authorList>
    </citation>
    <scope>NUCLEOTIDE SEQUENCE [LARGE SCALE GENOMIC DNA]</scope>
    <source>
        <strain evidence="2">AR-01</strain>
    </source>
</reference>
<feature type="non-terminal residue" evidence="2">
    <location>
        <position position="1"/>
    </location>
</feature>